<feature type="transmembrane region" description="Helical" evidence="1">
    <location>
        <begin position="14"/>
        <end position="36"/>
    </location>
</feature>
<dbReference type="Proteomes" id="UP000283433">
    <property type="component" value="Unassembled WGS sequence"/>
</dbReference>
<feature type="transmembrane region" description="Helical" evidence="1">
    <location>
        <begin position="116"/>
        <end position="133"/>
    </location>
</feature>
<accession>A0A419SCD7</accession>
<proteinExistence type="predicted"/>
<gene>
    <name evidence="2" type="ORF">BCY91_01780</name>
</gene>
<evidence type="ECO:0000256" key="1">
    <source>
        <dbReference type="SAM" id="Phobius"/>
    </source>
</evidence>
<keyword evidence="1" id="KW-0472">Membrane</keyword>
<comment type="caution">
    <text evidence="2">The sequence shown here is derived from an EMBL/GenBank/DDBJ whole genome shotgun (WGS) entry which is preliminary data.</text>
</comment>
<keyword evidence="1" id="KW-0812">Transmembrane</keyword>
<feature type="transmembrane region" description="Helical" evidence="1">
    <location>
        <begin position="87"/>
        <end position="110"/>
    </location>
</feature>
<keyword evidence="3" id="KW-1185">Reference proteome</keyword>
<keyword evidence="1" id="KW-1133">Transmembrane helix</keyword>
<sequence>MPQTVNNYLSTMKWWLRAFAFLDLLSFFFMLEQGLLQLQSLFTAESFTLNEVFSRALFILLWFSLLASAILLSIPKKAGIIIYYCQLVPRFIFLAFSFGFLSFISYVIPINNPESLLLPLIIFAEMLRIFWSYKLQRRL</sequence>
<protein>
    <submittedName>
        <fullName evidence="2">Uncharacterized protein</fullName>
    </submittedName>
</protein>
<feature type="transmembrane region" description="Helical" evidence="1">
    <location>
        <begin position="56"/>
        <end position="75"/>
    </location>
</feature>
<dbReference type="AlphaFoldDB" id="A0A419SCD7"/>
<dbReference type="EMBL" id="MBTA01000001">
    <property type="protein sequence ID" value="RKD20373.1"/>
    <property type="molecule type" value="Genomic_DNA"/>
</dbReference>
<name>A0A419SCD7_9SPHI</name>
<evidence type="ECO:0000313" key="3">
    <source>
        <dbReference type="Proteomes" id="UP000283433"/>
    </source>
</evidence>
<organism evidence="2 3">
    <name type="scientific">Pelobium manganitolerans</name>
    <dbReference type="NCBI Taxonomy" id="1842495"/>
    <lineage>
        <taxon>Bacteria</taxon>
        <taxon>Pseudomonadati</taxon>
        <taxon>Bacteroidota</taxon>
        <taxon>Sphingobacteriia</taxon>
        <taxon>Sphingobacteriales</taxon>
        <taxon>Sphingobacteriaceae</taxon>
        <taxon>Pelobium</taxon>
    </lineage>
</organism>
<reference evidence="2 3" key="1">
    <citation type="submission" date="2016-07" db="EMBL/GenBank/DDBJ databases">
        <title>Genome of Pelobium manganitolerans.</title>
        <authorList>
            <person name="Wu S."/>
            <person name="Wang G."/>
        </authorList>
    </citation>
    <scope>NUCLEOTIDE SEQUENCE [LARGE SCALE GENOMIC DNA]</scope>
    <source>
        <strain evidence="2 3">YS-25</strain>
    </source>
</reference>
<evidence type="ECO:0000313" key="2">
    <source>
        <dbReference type="EMBL" id="RKD20373.1"/>
    </source>
</evidence>